<dbReference type="EMBL" id="CP013650">
    <property type="protein sequence ID" value="ALS98710.1"/>
    <property type="molecule type" value="Genomic_DNA"/>
</dbReference>
<dbReference type="KEGG" id="lal:AT746_10800"/>
<dbReference type="AlphaFoldDB" id="A0A0U2JJ23"/>
<protein>
    <recommendedName>
        <fullName evidence="3">NRDE family protein</fullName>
    </recommendedName>
</protein>
<evidence type="ECO:0000313" key="2">
    <source>
        <dbReference type="Proteomes" id="UP000068447"/>
    </source>
</evidence>
<organism evidence="1 2">
    <name type="scientific">Lacimicrobium alkaliphilum</name>
    <dbReference type="NCBI Taxonomy" id="1526571"/>
    <lineage>
        <taxon>Bacteria</taxon>
        <taxon>Pseudomonadati</taxon>
        <taxon>Pseudomonadota</taxon>
        <taxon>Gammaproteobacteria</taxon>
        <taxon>Alteromonadales</taxon>
        <taxon>Alteromonadaceae</taxon>
        <taxon>Lacimicrobium</taxon>
    </lineage>
</organism>
<accession>A0A0U2JJ23</accession>
<dbReference type="STRING" id="1526571.AT746_10800"/>
<proteinExistence type="predicted"/>
<dbReference type="Proteomes" id="UP000068447">
    <property type="component" value="Chromosome"/>
</dbReference>
<evidence type="ECO:0008006" key="3">
    <source>
        <dbReference type="Google" id="ProtNLM"/>
    </source>
</evidence>
<dbReference type="RefSeq" id="WP_062480192.1">
    <property type="nucleotide sequence ID" value="NZ_CP013650.1"/>
</dbReference>
<dbReference type="PANTHER" id="PTHR17985:SF8">
    <property type="entry name" value="TRANSPORT AND GOLGI ORGANIZATION PROTEIN 2 HOMOLOG"/>
    <property type="match status" value="1"/>
</dbReference>
<dbReference type="Pfam" id="PF05742">
    <property type="entry name" value="TANGO2"/>
    <property type="match status" value="1"/>
</dbReference>
<evidence type="ECO:0000313" key="1">
    <source>
        <dbReference type="EMBL" id="ALS98710.1"/>
    </source>
</evidence>
<dbReference type="PANTHER" id="PTHR17985">
    <property type="entry name" value="SER/THR-RICH PROTEIN T10 IN DGCR REGION"/>
    <property type="match status" value="1"/>
</dbReference>
<reference evidence="1 2" key="1">
    <citation type="submission" date="2015-12" db="EMBL/GenBank/DDBJ databases">
        <title>Complete genome of Lacimicrobium alkaliphilum KCTC 32984.</title>
        <authorList>
            <person name="Kim S.-G."/>
            <person name="Lee Y.-J."/>
        </authorList>
    </citation>
    <scope>NUCLEOTIDE SEQUENCE [LARGE SCALE GENOMIC DNA]</scope>
    <source>
        <strain evidence="1 2">YelD216</strain>
    </source>
</reference>
<name>A0A0U2JJ23_9ALTE</name>
<dbReference type="InterPro" id="IPR008551">
    <property type="entry name" value="TANGO2"/>
</dbReference>
<sequence length="264" mass="29696">MCILFIAVNKNPQYPLIIAANRDEFFARPTASSGFWPEFSDVLAGKDLEAGGTWMGVSTTGRIAALTNIRDPQRIAPDRQSRGKLVLDYLKQTSHADSSSGYLHWLKQQRANFNGYNLLFGQYVPQTGVQLQVYNNHQNSHMRLETGVYGLSNADINSPWPKTSRGVQALSQSLNDTEPGDEKLFALLKDPQQADDADLPETGVPREWEKRLSSIFIRGEDYGTRSSTLLLMDKNGQLHWSERTFDNRGEAQKTISFSSRFGYN</sequence>
<gene>
    <name evidence="1" type="ORF">AT746_10800</name>
</gene>
<dbReference type="OrthoDB" id="4380123at2"/>
<keyword evidence="2" id="KW-1185">Reference proteome</keyword>